<evidence type="ECO:0000313" key="5">
    <source>
        <dbReference type="Proteomes" id="UP000830055"/>
    </source>
</evidence>
<dbReference type="PROSITE" id="PS50853">
    <property type="entry name" value="FN3"/>
    <property type="match status" value="1"/>
</dbReference>
<dbReference type="InterPro" id="IPR013783">
    <property type="entry name" value="Ig-like_fold"/>
</dbReference>
<feature type="chain" id="PRO_5047242987" description="Fibronectin type-III domain-containing protein" evidence="2">
    <location>
        <begin position="36"/>
        <end position="222"/>
    </location>
</feature>
<feature type="domain" description="Fibronectin type-III" evidence="3">
    <location>
        <begin position="114"/>
        <end position="213"/>
    </location>
</feature>
<evidence type="ECO:0000259" key="3">
    <source>
        <dbReference type="PROSITE" id="PS50853"/>
    </source>
</evidence>
<keyword evidence="1" id="KW-0677">Repeat</keyword>
<dbReference type="EMBL" id="AP025516">
    <property type="protein sequence ID" value="BDD87603.1"/>
    <property type="molecule type" value="Genomic_DNA"/>
</dbReference>
<sequence length="222" mass="24198">MTFPKYPFPRTRKRISGFVALSILSLLVFSANLQAKDITFIWSANPEPVSGYKLYYKTGEDTAPPYNGTGINQGASPILVGDGTSFTVTDLDDDQTYQFSLTAYNEYGESGYSTVVTISPGTASVRSVNFTWNPNADPVTGYKLYYKIGDNPGDPFNGTGLVEGDSPIVVENVTNLTLNGLSTETTYQFALTAYNAHGESGYSEILTLRPDPIPIIIDIKRL</sequence>
<gene>
    <name evidence="4" type="ORF">DPPLL_19680</name>
</gene>
<evidence type="ECO:0000256" key="2">
    <source>
        <dbReference type="SAM" id="SignalP"/>
    </source>
</evidence>
<keyword evidence="5" id="KW-1185">Reference proteome</keyword>
<proteinExistence type="predicted"/>
<protein>
    <recommendedName>
        <fullName evidence="3">Fibronectin type-III domain-containing protein</fullName>
    </recommendedName>
</protein>
<reference evidence="4 5" key="1">
    <citation type="submission" date="2022-01" db="EMBL/GenBank/DDBJ databases">
        <title>Desulfofustis limnae sp. nov., a novel mesophilic sulfate-reducing bacterium isolated from marsh soil.</title>
        <authorList>
            <person name="Watanabe M."/>
            <person name="Takahashi A."/>
            <person name="Kojima H."/>
            <person name="Fukui M."/>
        </authorList>
    </citation>
    <scope>NUCLEOTIDE SEQUENCE [LARGE SCALE GENOMIC DNA]</scope>
    <source>
        <strain evidence="4 5">PPLL</strain>
    </source>
</reference>
<dbReference type="SUPFAM" id="SSF49265">
    <property type="entry name" value="Fibronectin type III"/>
    <property type="match status" value="1"/>
</dbReference>
<dbReference type="Gene3D" id="2.60.40.10">
    <property type="entry name" value="Immunoglobulins"/>
    <property type="match status" value="2"/>
</dbReference>
<dbReference type="Pfam" id="PF00041">
    <property type="entry name" value="fn3"/>
    <property type="match status" value="2"/>
</dbReference>
<dbReference type="InterPro" id="IPR003961">
    <property type="entry name" value="FN3_dom"/>
</dbReference>
<organism evidence="4 5">
    <name type="scientific">Desulfofustis limnaeus</name>
    <dbReference type="NCBI Taxonomy" id="2740163"/>
    <lineage>
        <taxon>Bacteria</taxon>
        <taxon>Pseudomonadati</taxon>
        <taxon>Thermodesulfobacteriota</taxon>
        <taxon>Desulfobulbia</taxon>
        <taxon>Desulfobulbales</taxon>
        <taxon>Desulfocapsaceae</taxon>
        <taxon>Desulfofustis</taxon>
    </lineage>
</organism>
<dbReference type="RefSeq" id="WP_284151026.1">
    <property type="nucleotide sequence ID" value="NZ_AP025516.1"/>
</dbReference>
<feature type="signal peptide" evidence="2">
    <location>
        <begin position="1"/>
        <end position="35"/>
    </location>
</feature>
<dbReference type="PANTHER" id="PTHR13817">
    <property type="entry name" value="TITIN"/>
    <property type="match status" value="1"/>
</dbReference>
<name>A0ABM7W9S6_9BACT</name>
<keyword evidence="2" id="KW-0732">Signal</keyword>
<dbReference type="PANTHER" id="PTHR13817:SF173">
    <property type="entry name" value="FRAZZLED"/>
    <property type="match status" value="1"/>
</dbReference>
<accession>A0ABM7W9S6</accession>
<evidence type="ECO:0000256" key="1">
    <source>
        <dbReference type="ARBA" id="ARBA00022737"/>
    </source>
</evidence>
<evidence type="ECO:0000313" key="4">
    <source>
        <dbReference type="EMBL" id="BDD87603.1"/>
    </source>
</evidence>
<dbReference type="InterPro" id="IPR050964">
    <property type="entry name" value="Striated_Muscle_Regulatory"/>
</dbReference>
<dbReference type="SMART" id="SM00060">
    <property type="entry name" value="FN3"/>
    <property type="match status" value="2"/>
</dbReference>
<dbReference type="CDD" id="cd00063">
    <property type="entry name" value="FN3"/>
    <property type="match status" value="2"/>
</dbReference>
<dbReference type="Proteomes" id="UP000830055">
    <property type="component" value="Chromosome"/>
</dbReference>
<dbReference type="InterPro" id="IPR036116">
    <property type="entry name" value="FN3_sf"/>
</dbReference>